<dbReference type="AlphaFoldDB" id="U7UKZ8"/>
<dbReference type="GO" id="GO:0006310">
    <property type="term" value="P:DNA recombination"/>
    <property type="evidence" value="ECO:0007669"/>
    <property type="project" value="TreeGrafter"/>
</dbReference>
<dbReference type="Pfam" id="PF13361">
    <property type="entry name" value="UvrD_C"/>
    <property type="match status" value="1"/>
</dbReference>
<evidence type="ECO:0000313" key="11">
    <source>
        <dbReference type="EMBL" id="ERT59569.1"/>
    </source>
</evidence>
<evidence type="ECO:0000256" key="5">
    <source>
        <dbReference type="ARBA" id="ARBA00022806"/>
    </source>
</evidence>
<dbReference type="GO" id="GO:0003677">
    <property type="term" value="F:DNA binding"/>
    <property type="evidence" value="ECO:0007669"/>
    <property type="project" value="UniProtKB-KW"/>
</dbReference>
<name>U7UKZ8_9FIRM</name>
<evidence type="ECO:0000256" key="4">
    <source>
        <dbReference type="ARBA" id="ARBA00022801"/>
    </source>
</evidence>
<keyword evidence="2" id="KW-0547">Nucleotide-binding</keyword>
<dbReference type="InterPro" id="IPR027417">
    <property type="entry name" value="P-loop_NTPase"/>
</dbReference>
<evidence type="ECO:0000313" key="12">
    <source>
        <dbReference type="Proteomes" id="UP000017090"/>
    </source>
</evidence>
<dbReference type="GO" id="GO:0006281">
    <property type="term" value="P:DNA repair"/>
    <property type="evidence" value="ECO:0007669"/>
    <property type="project" value="UniProtKB-KW"/>
</dbReference>
<evidence type="ECO:0000256" key="8">
    <source>
        <dbReference type="ARBA" id="ARBA00023125"/>
    </source>
</evidence>
<keyword evidence="1" id="KW-0540">Nuclease</keyword>
<dbReference type="STRING" id="1111454.HMPREF1250_0343"/>
<keyword evidence="4" id="KW-0378">Hydrolase</keyword>
<dbReference type="OrthoDB" id="9758506at2"/>
<feature type="domain" description="UvrD-like helicase C-terminal" evidence="10">
    <location>
        <begin position="263"/>
        <end position="570"/>
    </location>
</feature>
<protein>
    <submittedName>
        <fullName evidence="11">Putative helicase-exonuclease AddAB, AddB subunit</fullName>
    </submittedName>
</protein>
<dbReference type="GO" id="GO:0004527">
    <property type="term" value="F:exonuclease activity"/>
    <property type="evidence" value="ECO:0007669"/>
    <property type="project" value="UniProtKB-KW"/>
</dbReference>
<dbReference type="RefSeq" id="WP_023053733.1">
    <property type="nucleotide sequence ID" value="NZ_AWXA01000035.1"/>
</dbReference>
<keyword evidence="3" id="KW-0227">DNA damage</keyword>
<dbReference type="PANTHER" id="PTHR30591:SF1">
    <property type="entry name" value="RECBCD ENZYME SUBUNIT RECC"/>
    <property type="match status" value="1"/>
</dbReference>
<keyword evidence="7" id="KW-0067">ATP-binding</keyword>
<dbReference type="PATRIC" id="fig|1111454.3.peg.1253"/>
<dbReference type="InterPro" id="IPR011604">
    <property type="entry name" value="PDDEXK-like_dom_sf"/>
</dbReference>
<dbReference type="Pfam" id="PF21445">
    <property type="entry name" value="ADDB_N"/>
    <property type="match status" value="1"/>
</dbReference>
<dbReference type="Gene3D" id="3.40.50.300">
    <property type="entry name" value="P-loop containing nucleotide triphosphate hydrolases"/>
    <property type="match status" value="4"/>
</dbReference>
<dbReference type="Proteomes" id="UP000017090">
    <property type="component" value="Unassembled WGS sequence"/>
</dbReference>
<keyword evidence="12" id="KW-1185">Reference proteome</keyword>
<dbReference type="eggNOG" id="COG3857">
    <property type="taxonomic scope" value="Bacteria"/>
</dbReference>
<evidence type="ECO:0000256" key="9">
    <source>
        <dbReference type="ARBA" id="ARBA00023204"/>
    </source>
</evidence>
<evidence type="ECO:0000256" key="6">
    <source>
        <dbReference type="ARBA" id="ARBA00022839"/>
    </source>
</evidence>
<evidence type="ECO:0000256" key="2">
    <source>
        <dbReference type="ARBA" id="ARBA00022741"/>
    </source>
</evidence>
<dbReference type="Gene3D" id="3.90.320.10">
    <property type="match status" value="1"/>
</dbReference>
<gene>
    <name evidence="11" type="ORF">HMPREF1250_0343</name>
</gene>
<dbReference type="InterPro" id="IPR014017">
    <property type="entry name" value="DNA_helicase_UvrD-like_C"/>
</dbReference>
<evidence type="ECO:0000256" key="1">
    <source>
        <dbReference type="ARBA" id="ARBA00022722"/>
    </source>
</evidence>
<dbReference type="GO" id="GO:0004386">
    <property type="term" value="F:helicase activity"/>
    <property type="evidence" value="ECO:0007669"/>
    <property type="project" value="UniProtKB-KW"/>
</dbReference>
<keyword evidence="9" id="KW-0234">DNA repair</keyword>
<dbReference type="InterPro" id="IPR049035">
    <property type="entry name" value="ADDB_N"/>
</dbReference>
<comment type="caution">
    <text evidence="11">The sequence shown here is derived from an EMBL/GenBank/DDBJ whole genome shotgun (WGS) entry which is preliminary data.</text>
</comment>
<dbReference type="EMBL" id="AWXA01000035">
    <property type="protein sequence ID" value="ERT59569.1"/>
    <property type="molecule type" value="Genomic_DNA"/>
</dbReference>
<dbReference type="SUPFAM" id="SSF52540">
    <property type="entry name" value="P-loop containing nucleoside triphosphate hydrolases"/>
    <property type="match status" value="2"/>
</dbReference>
<evidence type="ECO:0000259" key="10">
    <source>
        <dbReference type="PROSITE" id="PS51217"/>
    </source>
</evidence>
<dbReference type="InterPro" id="IPR038726">
    <property type="entry name" value="PDDEXK_AddAB-type"/>
</dbReference>
<keyword evidence="5 11" id="KW-0347">Helicase</keyword>
<dbReference type="PROSITE" id="PS51217">
    <property type="entry name" value="UVRD_HELICASE_CTER"/>
    <property type="match status" value="1"/>
</dbReference>
<keyword evidence="8" id="KW-0238">DNA-binding</keyword>
<dbReference type="Gene3D" id="6.10.140.1030">
    <property type="match status" value="1"/>
</dbReference>
<evidence type="ECO:0000256" key="7">
    <source>
        <dbReference type="ARBA" id="ARBA00022840"/>
    </source>
</evidence>
<accession>U7UKZ8</accession>
<dbReference type="Pfam" id="PF12705">
    <property type="entry name" value="PDDEXK_1"/>
    <property type="match status" value="1"/>
</dbReference>
<dbReference type="GO" id="GO:0005524">
    <property type="term" value="F:ATP binding"/>
    <property type="evidence" value="ECO:0007669"/>
    <property type="project" value="UniProtKB-KW"/>
</dbReference>
<sequence>MAVTVLFGQARSGKTTYCFEQMATLAAQDFKTMLLVPDQATYDTERRFADFMPGKGFMGVSITGFTRLAYHVLQERGKEKTPLSDLGKTLILQRLLRRYADRFTVLQTAARQPGFAAAAGQFLWECRSFCVTADDLRRCASTVEEGPLARKLKDMALLYEVYEAFLAERFGSVDDTLTMLTKEVGTYTYLQGAQVWVDGFQWFTAQQLAVLKAIAAVAANVTITLTMDRDRLPSQRKETALFHRAYEVYNELKKAFPTLQVHTVRYNAADELMQLRDDFFHVVPRQAPVPLTRLHLTECSSREVEIDGVARKIMALVQTGHRYRDFLVIVRNTAQYCHFVERIFRRYGIPCFSDYRRPMHAHPAAEAVVSLLQVLTGRWNHEAVFQLLKTDLIDLPRQAVDELENYCLAYGIRGDQWLSEAPWQYTEMRFPGQRLTSDEADMLRHINELREAVRKILLPFWQEGRGEKSLRQWCTLLYHWLLRLGIPEKLEAWQRADEEAGQMVESREHEQVWKRIVEILGEIVTLCGDDTVSVGAFSEIIADAFDGSEFTLIPPTLDHVTLTAIDRGYTLQGRVVFICGLNHGVFPQVQTEDALFNDTDRRSLDTVGLHLAPSSRFRSFQERFLFYLALTRARDELWLSYVLTDEEGKQLPPAAWVRQLLEKNYIVLLRRLKELMPAGEEKEYLYTLSSALTYLPQQLQPAVKREPVGDIWWGLYDWALQHAGGSLWQQSLGSLFYHNQACALAGKTVRKLFAPDGSLRGSVTRFEQYRQCPFAYFAKYGLGLRERETYQFDAANSGVFVHGALCAVSEELLRQGKQWRDLAWGEIETICREAAEAWVPYIRNNILAANGYYQEIKTRLVQTLVRKVRILVLFSRASAFEMAAVEASFGRDGHDWEPLRFTLPGGLEVVLTGQIDRVDVLRRDGKTFIVVIDYKSGRKSLDLLDVYAAVELQLLTYMAVALQHFGSGAAPAAVLYCRVRNDKISFSRLPEEREMEQAYHDHDKVQGFFTADFERIRSLDKTIDSGSQFLEVTFNKDGSVPKNSTVLYNDGDWDSLLSLVRQRIGAIAAAIDAGKIDIAPLKRGNQTACVYCAYHGICAFDSRFRGNSYTVPVITEKKKVMEILRQEGGATNGLD</sequence>
<dbReference type="PANTHER" id="PTHR30591">
    <property type="entry name" value="RECBCD ENZYME SUBUNIT RECC"/>
    <property type="match status" value="1"/>
</dbReference>
<keyword evidence="6 11" id="KW-0269">Exonuclease</keyword>
<evidence type="ECO:0000256" key="3">
    <source>
        <dbReference type="ARBA" id="ARBA00022763"/>
    </source>
</evidence>
<organism evidence="11 12">
    <name type="scientific">Megasphaera vaginalis</name>
    <name type="common">ex Srinivasan et al. 2021</name>
    <dbReference type="NCBI Taxonomy" id="1111454"/>
    <lineage>
        <taxon>Bacteria</taxon>
        <taxon>Bacillati</taxon>
        <taxon>Bacillota</taxon>
        <taxon>Negativicutes</taxon>
        <taxon>Veillonellales</taxon>
        <taxon>Veillonellaceae</taxon>
        <taxon>Megasphaera</taxon>
    </lineage>
</organism>
<proteinExistence type="predicted"/>
<reference evidence="11 12" key="1">
    <citation type="submission" date="2013-09" db="EMBL/GenBank/DDBJ databases">
        <authorList>
            <person name="Durkin A.S."/>
            <person name="Haft D.R."/>
            <person name="McCorrison J."/>
            <person name="Torralba M."/>
            <person name="Gillis M."/>
            <person name="Haft D.H."/>
            <person name="Methe B."/>
            <person name="Sutton G."/>
            <person name="Nelson K.E."/>
        </authorList>
    </citation>
    <scope>NUCLEOTIDE SEQUENCE [LARGE SCALE GENOMIC DNA]</scope>
    <source>
        <strain evidence="11 12">BV3C16-1</strain>
    </source>
</reference>